<evidence type="ECO:0000313" key="2">
    <source>
        <dbReference type="Proteomes" id="UP001497623"/>
    </source>
</evidence>
<gene>
    <name evidence="1" type="ORF">MNOR_LOCUS34700</name>
</gene>
<dbReference type="Gene3D" id="3.40.50.300">
    <property type="entry name" value="P-loop containing nucleotide triphosphate hydrolases"/>
    <property type="match status" value="1"/>
</dbReference>
<evidence type="ECO:0000313" key="1">
    <source>
        <dbReference type="EMBL" id="CAL4175956.1"/>
    </source>
</evidence>
<dbReference type="EMBL" id="CAXKWB010054507">
    <property type="protein sequence ID" value="CAL4175956.1"/>
    <property type="molecule type" value="Genomic_DNA"/>
</dbReference>
<proteinExistence type="predicted"/>
<protein>
    <recommendedName>
        <fullName evidence="3">G domain-containing protein</fullName>
    </recommendedName>
</protein>
<sequence length="263" mass="30340">MSDIILSPERSYLNIKNKIHIHEIIAEKKTICDKTQAQQYTLWPCEETDIENVHLMLIGETGKGKTTLINGILNFVLCINCHSDFRFCVPVNIATTNKRDIDSQTEKITLYNIPYVEGMSYRKNFVLIDTPGLLDTGGIEFQNHINLFLENPIYKENLFIGIVAEANLTLNNSVKYLINIIESILKRLSNVKIILIATFADIFEPKMFSLLKENLNVKVDGQFKIDNKIIFSNINFDDEESQQEWLSWEEDMALLLIQIQSYK</sequence>
<dbReference type="AlphaFoldDB" id="A0AAV2S915"/>
<organism evidence="1 2">
    <name type="scientific">Meganyctiphanes norvegica</name>
    <name type="common">Northern krill</name>
    <name type="synonym">Thysanopoda norvegica</name>
    <dbReference type="NCBI Taxonomy" id="48144"/>
    <lineage>
        <taxon>Eukaryota</taxon>
        <taxon>Metazoa</taxon>
        <taxon>Ecdysozoa</taxon>
        <taxon>Arthropoda</taxon>
        <taxon>Crustacea</taxon>
        <taxon>Multicrustacea</taxon>
        <taxon>Malacostraca</taxon>
        <taxon>Eumalacostraca</taxon>
        <taxon>Eucarida</taxon>
        <taxon>Euphausiacea</taxon>
        <taxon>Euphausiidae</taxon>
        <taxon>Meganyctiphanes</taxon>
    </lineage>
</organism>
<feature type="non-terminal residue" evidence="1">
    <location>
        <position position="263"/>
    </location>
</feature>
<dbReference type="CDD" id="cd00882">
    <property type="entry name" value="Ras_like_GTPase"/>
    <property type="match status" value="1"/>
</dbReference>
<dbReference type="PANTHER" id="PTHR32046:SF11">
    <property type="entry name" value="IMMUNE-ASSOCIATED NUCLEOTIDE-BINDING PROTEIN 10-LIKE"/>
    <property type="match status" value="1"/>
</dbReference>
<reference evidence="1 2" key="1">
    <citation type="submission" date="2024-05" db="EMBL/GenBank/DDBJ databases">
        <authorList>
            <person name="Wallberg A."/>
        </authorList>
    </citation>
    <scope>NUCLEOTIDE SEQUENCE [LARGE SCALE GENOMIC DNA]</scope>
</reference>
<evidence type="ECO:0008006" key="3">
    <source>
        <dbReference type="Google" id="ProtNLM"/>
    </source>
</evidence>
<dbReference type="InterPro" id="IPR027417">
    <property type="entry name" value="P-loop_NTPase"/>
</dbReference>
<comment type="caution">
    <text evidence="1">The sequence shown here is derived from an EMBL/GenBank/DDBJ whole genome shotgun (WGS) entry which is preliminary data.</text>
</comment>
<name>A0AAV2S915_MEGNR</name>
<accession>A0AAV2S915</accession>
<dbReference type="PANTHER" id="PTHR32046">
    <property type="entry name" value="G DOMAIN-CONTAINING PROTEIN"/>
    <property type="match status" value="1"/>
</dbReference>
<dbReference type="Proteomes" id="UP001497623">
    <property type="component" value="Unassembled WGS sequence"/>
</dbReference>
<dbReference type="SUPFAM" id="SSF52540">
    <property type="entry name" value="P-loop containing nucleoside triphosphate hydrolases"/>
    <property type="match status" value="1"/>
</dbReference>
<keyword evidence="2" id="KW-1185">Reference proteome</keyword>